<name>A0AAN6M7F6_9PLEO</name>
<comment type="subcellular location">
    <subcellularLocation>
        <location evidence="1">Membrane</location>
        <topology evidence="1">Multi-pass membrane protein</topology>
    </subcellularLocation>
</comment>
<feature type="transmembrane region" description="Helical" evidence="6">
    <location>
        <begin position="212"/>
        <end position="237"/>
    </location>
</feature>
<sequence>MESFIRTTVFGQAVRLASRNRLLRYPDELDPSLWKKWTEKTEPAPEQNAEKQEKHVSSTPPVTKGDDLNCISAGEEKVLLVGCKWKLLTLSQMFVLNFGIYIGSSIYVPGEAGLMTDFGVSETVATLGLSMYTVGYGLGPMLWSPLSEIPVIGRSSIFFWTLVVFVILQLGVGFAPNIATFLVFRTLTGFFGSPCLATGGGTIADMYAPAQILFYICIWSSFGVLGPIFGPIIGGYIAPVKGWSWTIWIFTWLCSAVAIAMFFLLPETSGANILHNRAKRLRKITGNNRLRSHSEIDAADRTLGDHARVLARAFTLTFSEPIVFLMDLYTGLLYGVLFIWFESFPMVFGEIYRFDIEKQGLVFLGIFVGSFIAAPLLLLWIQYRIVPVIASPKFKPEMLLPPAFAGCIAFPLCLFWYGWSARQSIHWIMPIIGTGFFGVGIVTLFNSVFNYLAMSYPFEAASVFAGNALFRAAFGAGFPLFARTFFRKLGVGAGNSLLGGIAMCFIPATFVLHRYGGKIRQMSQNARHDV</sequence>
<feature type="transmembrane region" description="Helical" evidence="6">
    <location>
        <begin position="151"/>
        <end position="172"/>
    </location>
</feature>
<feature type="transmembrane region" description="Helical" evidence="6">
    <location>
        <begin position="322"/>
        <end position="341"/>
    </location>
</feature>
<dbReference type="CDD" id="cd17323">
    <property type="entry name" value="MFS_Tpo1_MDR_like"/>
    <property type="match status" value="1"/>
</dbReference>
<evidence type="ECO:0000256" key="1">
    <source>
        <dbReference type="ARBA" id="ARBA00004141"/>
    </source>
</evidence>
<evidence type="ECO:0000259" key="7">
    <source>
        <dbReference type="PROSITE" id="PS50850"/>
    </source>
</evidence>
<dbReference type="Gene3D" id="1.20.1250.20">
    <property type="entry name" value="MFS general substrate transporter like domains"/>
    <property type="match status" value="1"/>
</dbReference>
<evidence type="ECO:0000313" key="9">
    <source>
        <dbReference type="Proteomes" id="UP001280581"/>
    </source>
</evidence>
<keyword evidence="2 6" id="KW-0812">Transmembrane</keyword>
<dbReference type="PROSITE" id="PS50850">
    <property type="entry name" value="MFS"/>
    <property type="match status" value="1"/>
</dbReference>
<evidence type="ECO:0000256" key="6">
    <source>
        <dbReference type="SAM" id="Phobius"/>
    </source>
</evidence>
<proteinExistence type="predicted"/>
<evidence type="ECO:0000256" key="5">
    <source>
        <dbReference type="SAM" id="MobiDB-lite"/>
    </source>
</evidence>
<dbReference type="Pfam" id="PF07690">
    <property type="entry name" value="MFS_1"/>
    <property type="match status" value="1"/>
</dbReference>
<dbReference type="InterPro" id="IPR020846">
    <property type="entry name" value="MFS_dom"/>
</dbReference>
<dbReference type="InterPro" id="IPR036259">
    <property type="entry name" value="MFS_trans_sf"/>
</dbReference>
<keyword evidence="3 6" id="KW-1133">Transmembrane helix</keyword>
<dbReference type="GO" id="GO:0005886">
    <property type="term" value="C:plasma membrane"/>
    <property type="evidence" value="ECO:0007669"/>
    <property type="project" value="TreeGrafter"/>
</dbReference>
<evidence type="ECO:0000256" key="2">
    <source>
        <dbReference type="ARBA" id="ARBA00022692"/>
    </source>
</evidence>
<dbReference type="AlphaFoldDB" id="A0AAN6M7F6"/>
<gene>
    <name evidence="8" type="ORF">GRF29_8g1723869</name>
</gene>
<keyword evidence="4 6" id="KW-0472">Membrane</keyword>
<feature type="region of interest" description="Disordered" evidence="5">
    <location>
        <begin position="40"/>
        <end position="61"/>
    </location>
</feature>
<feature type="compositionally biased region" description="Basic and acidic residues" evidence="5">
    <location>
        <begin position="40"/>
        <end position="56"/>
    </location>
</feature>
<dbReference type="SUPFAM" id="SSF103473">
    <property type="entry name" value="MFS general substrate transporter"/>
    <property type="match status" value="1"/>
</dbReference>
<feature type="domain" description="Major facilitator superfamily (MFS) profile" evidence="7">
    <location>
        <begin position="89"/>
        <end position="530"/>
    </location>
</feature>
<feature type="transmembrane region" description="Helical" evidence="6">
    <location>
        <begin position="461"/>
        <end position="481"/>
    </location>
</feature>
<organism evidence="8 9">
    <name type="scientific">Pseudopithomyces chartarum</name>
    <dbReference type="NCBI Taxonomy" id="1892770"/>
    <lineage>
        <taxon>Eukaryota</taxon>
        <taxon>Fungi</taxon>
        <taxon>Dikarya</taxon>
        <taxon>Ascomycota</taxon>
        <taxon>Pezizomycotina</taxon>
        <taxon>Dothideomycetes</taxon>
        <taxon>Pleosporomycetidae</taxon>
        <taxon>Pleosporales</taxon>
        <taxon>Massarineae</taxon>
        <taxon>Didymosphaeriaceae</taxon>
        <taxon>Pseudopithomyces</taxon>
    </lineage>
</organism>
<comment type="caution">
    <text evidence="8">The sequence shown here is derived from an EMBL/GenBank/DDBJ whole genome shotgun (WGS) entry which is preliminary data.</text>
</comment>
<feature type="transmembrane region" description="Helical" evidence="6">
    <location>
        <begin position="425"/>
        <end position="449"/>
    </location>
</feature>
<feature type="transmembrane region" description="Helical" evidence="6">
    <location>
        <begin position="87"/>
        <end position="108"/>
    </location>
</feature>
<feature type="transmembrane region" description="Helical" evidence="6">
    <location>
        <begin position="493"/>
        <end position="512"/>
    </location>
</feature>
<protein>
    <recommendedName>
        <fullName evidence="7">Major facilitator superfamily (MFS) profile domain-containing protein</fullName>
    </recommendedName>
</protein>
<feature type="transmembrane region" description="Helical" evidence="6">
    <location>
        <begin position="361"/>
        <end position="386"/>
    </location>
</feature>
<feature type="transmembrane region" description="Helical" evidence="6">
    <location>
        <begin position="398"/>
        <end position="419"/>
    </location>
</feature>
<dbReference type="PANTHER" id="PTHR23502">
    <property type="entry name" value="MAJOR FACILITATOR SUPERFAMILY"/>
    <property type="match status" value="1"/>
</dbReference>
<evidence type="ECO:0000256" key="4">
    <source>
        <dbReference type="ARBA" id="ARBA00023136"/>
    </source>
</evidence>
<dbReference type="FunFam" id="1.20.1250.20:FF:000011">
    <property type="entry name" value="MFS multidrug transporter, putative"/>
    <property type="match status" value="1"/>
</dbReference>
<feature type="transmembrane region" description="Helical" evidence="6">
    <location>
        <begin position="243"/>
        <end position="265"/>
    </location>
</feature>
<dbReference type="InterPro" id="IPR011701">
    <property type="entry name" value="MFS"/>
</dbReference>
<dbReference type="Proteomes" id="UP001280581">
    <property type="component" value="Unassembled WGS sequence"/>
</dbReference>
<dbReference type="GO" id="GO:0015244">
    <property type="term" value="F:fluconazole transmembrane transporter activity"/>
    <property type="evidence" value="ECO:0007669"/>
    <property type="project" value="TreeGrafter"/>
</dbReference>
<accession>A0AAN6M7F6</accession>
<dbReference type="GO" id="GO:1990961">
    <property type="term" value="P:xenobiotic detoxification by transmembrane export across the plasma membrane"/>
    <property type="evidence" value="ECO:0007669"/>
    <property type="project" value="TreeGrafter"/>
</dbReference>
<reference evidence="8 9" key="1">
    <citation type="submission" date="2021-02" db="EMBL/GenBank/DDBJ databases">
        <title>Genome assembly of Pseudopithomyces chartarum.</title>
        <authorList>
            <person name="Jauregui R."/>
            <person name="Singh J."/>
            <person name="Voisey C."/>
        </authorList>
    </citation>
    <scope>NUCLEOTIDE SEQUENCE [LARGE SCALE GENOMIC DNA]</scope>
    <source>
        <strain evidence="8 9">AGR01</strain>
    </source>
</reference>
<dbReference type="EMBL" id="WVTA01000002">
    <property type="protein sequence ID" value="KAK3215984.1"/>
    <property type="molecule type" value="Genomic_DNA"/>
</dbReference>
<keyword evidence="9" id="KW-1185">Reference proteome</keyword>
<evidence type="ECO:0000256" key="3">
    <source>
        <dbReference type="ARBA" id="ARBA00022989"/>
    </source>
</evidence>
<feature type="transmembrane region" description="Helical" evidence="6">
    <location>
        <begin position="120"/>
        <end position="139"/>
    </location>
</feature>
<dbReference type="PANTHER" id="PTHR23502:SF23">
    <property type="entry name" value="FLUCONAZOLE RESISTANCE PROTEIN 1"/>
    <property type="match status" value="1"/>
</dbReference>
<evidence type="ECO:0000313" key="8">
    <source>
        <dbReference type="EMBL" id="KAK3215984.1"/>
    </source>
</evidence>